<dbReference type="AlphaFoldDB" id="A0AA41QFT1"/>
<reference evidence="3" key="1">
    <citation type="submission" date="2022-01" db="EMBL/GenBank/DDBJ databases">
        <title>Antribacter sp. nov., isolated from Guizhou of China.</title>
        <authorList>
            <person name="Chengliang C."/>
            <person name="Ya Z."/>
        </authorList>
    </citation>
    <scope>NUCLEOTIDE SEQUENCE</scope>
    <source>
        <strain evidence="3">KLBMP 9083</strain>
    </source>
</reference>
<feature type="transmembrane region" description="Helical" evidence="2">
    <location>
        <begin position="53"/>
        <end position="74"/>
    </location>
</feature>
<feature type="region of interest" description="Disordered" evidence="1">
    <location>
        <begin position="408"/>
        <end position="467"/>
    </location>
</feature>
<evidence type="ECO:0000256" key="2">
    <source>
        <dbReference type="SAM" id="Phobius"/>
    </source>
</evidence>
<proteinExistence type="predicted"/>
<dbReference type="EMBL" id="JAKGSG010000046">
    <property type="protein sequence ID" value="MCF4122665.1"/>
    <property type="molecule type" value="Genomic_DNA"/>
</dbReference>
<keyword evidence="4" id="KW-1185">Reference proteome</keyword>
<feature type="transmembrane region" description="Helical" evidence="2">
    <location>
        <begin position="21"/>
        <end position="41"/>
    </location>
</feature>
<accession>A0AA41QFT1</accession>
<organism evidence="3 4">
    <name type="scientific">Antribacter soli</name>
    <dbReference type="NCBI Taxonomy" id="2910976"/>
    <lineage>
        <taxon>Bacteria</taxon>
        <taxon>Bacillati</taxon>
        <taxon>Actinomycetota</taxon>
        <taxon>Actinomycetes</taxon>
        <taxon>Micrococcales</taxon>
        <taxon>Promicromonosporaceae</taxon>
        <taxon>Antribacter</taxon>
    </lineage>
</organism>
<dbReference type="RefSeq" id="WP_236090464.1">
    <property type="nucleotide sequence ID" value="NZ_JAKGSG010000046.1"/>
</dbReference>
<feature type="compositionally biased region" description="Pro residues" evidence="1">
    <location>
        <begin position="441"/>
        <end position="451"/>
    </location>
</feature>
<protein>
    <submittedName>
        <fullName evidence="3">Uncharacterized protein</fullName>
    </submittedName>
</protein>
<feature type="transmembrane region" description="Helical" evidence="2">
    <location>
        <begin position="154"/>
        <end position="176"/>
    </location>
</feature>
<evidence type="ECO:0000256" key="1">
    <source>
        <dbReference type="SAM" id="MobiDB-lite"/>
    </source>
</evidence>
<gene>
    <name evidence="3" type="ORF">L1785_16930</name>
</gene>
<keyword evidence="2" id="KW-0472">Membrane</keyword>
<evidence type="ECO:0000313" key="3">
    <source>
        <dbReference type="EMBL" id="MCF4122665.1"/>
    </source>
</evidence>
<feature type="transmembrane region" description="Helical" evidence="2">
    <location>
        <begin position="369"/>
        <end position="394"/>
    </location>
</feature>
<keyword evidence="2" id="KW-0812">Transmembrane</keyword>
<comment type="caution">
    <text evidence="3">The sequence shown here is derived from an EMBL/GenBank/DDBJ whole genome shotgun (WGS) entry which is preliminary data.</text>
</comment>
<feature type="transmembrane region" description="Helical" evidence="2">
    <location>
        <begin position="333"/>
        <end position="357"/>
    </location>
</feature>
<name>A0AA41QFT1_9MICO</name>
<keyword evidence="2" id="KW-1133">Transmembrane helix</keyword>
<sequence length="467" mass="49651">MRDSLSVLARAGRLFAAHWPALLTLGLLGVAVRNGALWGAVELSQWNSNVAQILLIIVPLGYLVPMVAMLLICSRSLPNLARARAAQAPVLPSERRERRLIDVALSVLVPFLVIYEVEGNLQADRDRFINEVSADELFNDLFAPEGQFDPGGRIGVLDVPTLIAIVAAAFVLRWLLGLLESKVRFLGLAVLGGCMEIYWTGQAAAQLERLEIKLQPFLEERQIVATATAAIGTVEQRAGVNGEAAVDAVSGAIGTAIESVDIVLVAPLAWLAIGAVVLGHKLMEPPSTEHGILDRLTWIPQGVRSVLESLTEDLRARFSALWQGMRLIGRGGLAPIVLFVLAYLLAMRATAGVGWLVRTVVGPVETNTWVAFSVMEAGAGLVIALALAAVLIAASVDALVERGLAVPDDGDDVARPDGPADQGPAHEVQDEIDDATRVRYPRPPVPSPAPVAQPAGLLPGYGRSSVT</sequence>
<evidence type="ECO:0000313" key="4">
    <source>
        <dbReference type="Proteomes" id="UP001165405"/>
    </source>
</evidence>
<dbReference type="Proteomes" id="UP001165405">
    <property type="component" value="Unassembled WGS sequence"/>
</dbReference>